<evidence type="ECO:0008006" key="3">
    <source>
        <dbReference type="Google" id="ProtNLM"/>
    </source>
</evidence>
<dbReference type="Proteomes" id="UP000054538">
    <property type="component" value="Unassembled WGS sequence"/>
</dbReference>
<evidence type="ECO:0000313" key="1">
    <source>
        <dbReference type="EMBL" id="KIK77302.1"/>
    </source>
</evidence>
<sequence length="180" mass="20485">MTFWSQVPQLLDVQRKWGDAQRFLLQLPYSNDAAAIFGASMNALTWSGAVTASELLDWTHIWDLSQFASREWFIDSNLNVLVDAMYRRVLATDTMVRSWYGVKNTYFPTTILSAWRNRAQVDYGTAKDVTLLRNVGTALSEGLRSIGFLCHVNGKHWTSIMINPAMGRVYYGDSKRPIIP</sequence>
<proteinExistence type="predicted"/>
<gene>
    <name evidence="1" type="ORF">PAXRUDRAFT_835038</name>
</gene>
<organism evidence="1 2">
    <name type="scientific">Paxillus rubicundulus Ve08.2h10</name>
    <dbReference type="NCBI Taxonomy" id="930991"/>
    <lineage>
        <taxon>Eukaryota</taxon>
        <taxon>Fungi</taxon>
        <taxon>Dikarya</taxon>
        <taxon>Basidiomycota</taxon>
        <taxon>Agaricomycotina</taxon>
        <taxon>Agaricomycetes</taxon>
        <taxon>Agaricomycetidae</taxon>
        <taxon>Boletales</taxon>
        <taxon>Paxilineae</taxon>
        <taxon>Paxillaceae</taxon>
        <taxon>Paxillus</taxon>
    </lineage>
</organism>
<dbReference type="OrthoDB" id="2667154at2759"/>
<dbReference type="AlphaFoldDB" id="A0A0D0C293"/>
<dbReference type="HOGENOM" id="CLU_1496705_0_0_1"/>
<keyword evidence="2" id="KW-1185">Reference proteome</keyword>
<accession>A0A0D0C293</accession>
<evidence type="ECO:0000313" key="2">
    <source>
        <dbReference type="Proteomes" id="UP000054538"/>
    </source>
</evidence>
<reference evidence="1 2" key="1">
    <citation type="submission" date="2014-04" db="EMBL/GenBank/DDBJ databases">
        <authorList>
            <consortium name="DOE Joint Genome Institute"/>
            <person name="Kuo A."/>
            <person name="Kohler A."/>
            <person name="Jargeat P."/>
            <person name="Nagy L.G."/>
            <person name="Floudas D."/>
            <person name="Copeland A."/>
            <person name="Barry K.W."/>
            <person name="Cichocki N."/>
            <person name="Veneault-Fourrey C."/>
            <person name="LaButti K."/>
            <person name="Lindquist E.A."/>
            <person name="Lipzen A."/>
            <person name="Lundell T."/>
            <person name="Morin E."/>
            <person name="Murat C."/>
            <person name="Sun H."/>
            <person name="Tunlid A."/>
            <person name="Henrissat B."/>
            <person name="Grigoriev I.V."/>
            <person name="Hibbett D.S."/>
            <person name="Martin F."/>
            <person name="Nordberg H.P."/>
            <person name="Cantor M.N."/>
            <person name="Hua S.X."/>
        </authorList>
    </citation>
    <scope>NUCLEOTIDE SEQUENCE [LARGE SCALE GENOMIC DNA]</scope>
    <source>
        <strain evidence="1 2">Ve08.2h10</strain>
    </source>
</reference>
<protein>
    <recommendedName>
        <fullName evidence="3">Ubiquitin-like protease family profile domain-containing protein</fullName>
    </recommendedName>
</protein>
<dbReference type="EMBL" id="KN827055">
    <property type="protein sequence ID" value="KIK77302.1"/>
    <property type="molecule type" value="Genomic_DNA"/>
</dbReference>
<reference evidence="2" key="2">
    <citation type="submission" date="2015-01" db="EMBL/GenBank/DDBJ databases">
        <title>Evolutionary Origins and Diversification of the Mycorrhizal Mutualists.</title>
        <authorList>
            <consortium name="DOE Joint Genome Institute"/>
            <consortium name="Mycorrhizal Genomics Consortium"/>
            <person name="Kohler A."/>
            <person name="Kuo A."/>
            <person name="Nagy L.G."/>
            <person name="Floudas D."/>
            <person name="Copeland A."/>
            <person name="Barry K.W."/>
            <person name="Cichocki N."/>
            <person name="Veneault-Fourrey C."/>
            <person name="LaButti K."/>
            <person name="Lindquist E.A."/>
            <person name="Lipzen A."/>
            <person name="Lundell T."/>
            <person name="Morin E."/>
            <person name="Murat C."/>
            <person name="Riley R."/>
            <person name="Ohm R."/>
            <person name="Sun H."/>
            <person name="Tunlid A."/>
            <person name="Henrissat B."/>
            <person name="Grigoriev I.V."/>
            <person name="Hibbett D.S."/>
            <person name="Martin F."/>
        </authorList>
    </citation>
    <scope>NUCLEOTIDE SEQUENCE [LARGE SCALE GENOMIC DNA]</scope>
    <source>
        <strain evidence="2">Ve08.2h10</strain>
    </source>
</reference>
<name>A0A0D0C293_9AGAM</name>
<dbReference type="InParanoid" id="A0A0D0C293"/>